<keyword evidence="2" id="KW-1185">Reference proteome</keyword>
<sequence>MKIENMAINSRFLLCFLILCLTTTCCYGNICLPRNHAALFVFGDSYFDVGNNNYFITPIQGIRKPYGETFFKYPNGRFSDGRVIPDFIAEYAKLPLTLPYLFPGNQRYIDGANFASAGAGALVETHKGMVIDLKSQLAGFKSVSKKLRKELGDIEAKRFLSRSVYLFNMGANDYNVLVVEKRNAYSTMKFVDMVIGNQTSVVKDIYKLGGRKFGFLGVGPLGCHPLRRVFVNGSTGSCLEDAQMMAKQHNTALSVALKKLERQLKGFKYSFTNFNDLVLEVMFHPSKYGFKEGEVACCGSGPYRGQLSCGRGTLMKDYYLCDNPNEHVFFDYTHPTEKAAQVYAKQMWSGSTKFTGPYNLKKLFED</sequence>
<accession>A0ACB9PDH0</accession>
<gene>
    <name evidence="1" type="ORF">L6164_013179</name>
</gene>
<organism evidence="1 2">
    <name type="scientific">Bauhinia variegata</name>
    <name type="common">Purple orchid tree</name>
    <name type="synonym">Phanera variegata</name>
    <dbReference type="NCBI Taxonomy" id="167791"/>
    <lineage>
        <taxon>Eukaryota</taxon>
        <taxon>Viridiplantae</taxon>
        <taxon>Streptophyta</taxon>
        <taxon>Embryophyta</taxon>
        <taxon>Tracheophyta</taxon>
        <taxon>Spermatophyta</taxon>
        <taxon>Magnoliopsida</taxon>
        <taxon>eudicotyledons</taxon>
        <taxon>Gunneridae</taxon>
        <taxon>Pentapetalae</taxon>
        <taxon>rosids</taxon>
        <taxon>fabids</taxon>
        <taxon>Fabales</taxon>
        <taxon>Fabaceae</taxon>
        <taxon>Cercidoideae</taxon>
        <taxon>Cercideae</taxon>
        <taxon>Bauhiniinae</taxon>
        <taxon>Bauhinia</taxon>
    </lineage>
</organism>
<dbReference type="EMBL" id="CM039430">
    <property type="protein sequence ID" value="KAI4346097.1"/>
    <property type="molecule type" value="Genomic_DNA"/>
</dbReference>
<evidence type="ECO:0000313" key="2">
    <source>
        <dbReference type="Proteomes" id="UP000828941"/>
    </source>
</evidence>
<protein>
    <submittedName>
        <fullName evidence="1">Uncharacterized protein</fullName>
    </submittedName>
</protein>
<comment type="caution">
    <text evidence="1">The sequence shown here is derived from an EMBL/GenBank/DDBJ whole genome shotgun (WGS) entry which is preliminary data.</text>
</comment>
<dbReference type="Proteomes" id="UP000828941">
    <property type="component" value="Chromosome 5"/>
</dbReference>
<reference evidence="1 2" key="1">
    <citation type="journal article" date="2022" name="DNA Res.">
        <title>Chromosomal-level genome assembly of the orchid tree Bauhinia variegata (Leguminosae; Cercidoideae) supports the allotetraploid origin hypothesis of Bauhinia.</title>
        <authorList>
            <person name="Zhong Y."/>
            <person name="Chen Y."/>
            <person name="Zheng D."/>
            <person name="Pang J."/>
            <person name="Liu Y."/>
            <person name="Luo S."/>
            <person name="Meng S."/>
            <person name="Qian L."/>
            <person name="Wei D."/>
            <person name="Dai S."/>
            <person name="Zhou R."/>
        </authorList>
    </citation>
    <scope>NUCLEOTIDE SEQUENCE [LARGE SCALE GENOMIC DNA]</scope>
    <source>
        <strain evidence="1">BV-YZ2020</strain>
    </source>
</reference>
<name>A0ACB9PDH0_BAUVA</name>
<proteinExistence type="predicted"/>
<evidence type="ECO:0000313" key="1">
    <source>
        <dbReference type="EMBL" id="KAI4346097.1"/>
    </source>
</evidence>